<evidence type="ECO:0000313" key="3">
    <source>
        <dbReference type="Proteomes" id="UP000552644"/>
    </source>
</evidence>
<comment type="caution">
    <text evidence="2">The sequence shown here is derived from an EMBL/GenBank/DDBJ whole genome shotgun (WGS) entry which is preliminary data.</text>
</comment>
<dbReference type="RefSeq" id="WP_184725664.1">
    <property type="nucleotide sequence ID" value="NZ_JACHJP010000019.1"/>
</dbReference>
<feature type="region of interest" description="Disordered" evidence="1">
    <location>
        <begin position="1"/>
        <end position="39"/>
    </location>
</feature>
<accession>A0A7W7QW54</accession>
<protein>
    <submittedName>
        <fullName evidence="2">Uncharacterized protein</fullName>
    </submittedName>
</protein>
<organism evidence="2 3">
    <name type="scientific">Streptosporangium saharense</name>
    <dbReference type="NCBI Taxonomy" id="1706840"/>
    <lineage>
        <taxon>Bacteria</taxon>
        <taxon>Bacillati</taxon>
        <taxon>Actinomycetota</taxon>
        <taxon>Actinomycetes</taxon>
        <taxon>Streptosporangiales</taxon>
        <taxon>Streptosporangiaceae</taxon>
        <taxon>Streptosporangium</taxon>
    </lineage>
</organism>
<sequence>MPLFNSKKKQARQAAEAEAVQAREEAKAQDQRRRAREDAWRADRNKVLARFRDAEHAYNAARRTYDRYAPGPQKDRAGAALNTAADQLAAVEAELAALDQFADWSRNH</sequence>
<dbReference type="EMBL" id="JACHJP010000019">
    <property type="protein sequence ID" value="MBB4920902.1"/>
    <property type="molecule type" value="Genomic_DNA"/>
</dbReference>
<evidence type="ECO:0000313" key="2">
    <source>
        <dbReference type="EMBL" id="MBB4920902.1"/>
    </source>
</evidence>
<proteinExistence type="predicted"/>
<evidence type="ECO:0000256" key="1">
    <source>
        <dbReference type="SAM" id="MobiDB-lite"/>
    </source>
</evidence>
<feature type="compositionally biased region" description="Basic and acidic residues" evidence="1">
    <location>
        <begin position="21"/>
        <end position="39"/>
    </location>
</feature>
<gene>
    <name evidence="2" type="ORF">FHS44_008055</name>
</gene>
<name>A0A7W7QW54_9ACTN</name>
<reference evidence="2 3" key="1">
    <citation type="submission" date="2020-08" db="EMBL/GenBank/DDBJ databases">
        <title>Genomic Encyclopedia of Type Strains, Phase III (KMG-III): the genomes of soil and plant-associated and newly described type strains.</title>
        <authorList>
            <person name="Whitman W."/>
        </authorList>
    </citation>
    <scope>NUCLEOTIDE SEQUENCE [LARGE SCALE GENOMIC DNA]</scope>
    <source>
        <strain evidence="2 3">CECT 8840</strain>
    </source>
</reference>
<dbReference type="AlphaFoldDB" id="A0A7W7QW54"/>
<dbReference type="Proteomes" id="UP000552644">
    <property type="component" value="Unassembled WGS sequence"/>
</dbReference>
<feature type="compositionally biased region" description="Basic residues" evidence="1">
    <location>
        <begin position="1"/>
        <end position="11"/>
    </location>
</feature>
<keyword evidence="3" id="KW-1185">Reference proteome</keyword>